<comment type="caution">
    <text evidence="2">The sequence shown here is derived from an EMBL/GenBank/DDBJ whole genome shotgun (WGS) entry which is preliminary data.</text>
</comment>
<feature type="region of interest" description="Disordered" evidence="1">
    <location>
        <begin position="1"/>
        <end position="39"/>
    </location>
</feature>
<reference evidence="2" key="1">
    <citation type="submission" date="2023-07" db="EMBL/GenBank/DDBJ databases">
        <title>draft genome sequence of fig (Ficus carica).</title>
        <authorList>
            <person name="Takahashi T."/>
            <person name="Nishimura K."/>
        </authorList>
    </citation>
    <scope>NUCLEOTIDE SEQUENCE</scope>
</reference>
<name>A0AA88DWP6_FICCA</name>
<dbReference type="EMBL" id="BTGU01000144">
    <property type="protein sequence ID" value="GMN63174.1"/>
    <property type="molecule type" value="Genomic_DNA"/>
</dbReference>
<accession>A0AA88DWP6</accession>
<proteinExistence type="predicted"/>
<evidence type="ECO:0000313" key="2">
    <source>
        <dbReference type="EMBL" id="GMN63174.1"/>
    </source>
</evidence>
<sequence>MAITKRARNRNVVDERPVDLNEDQANRFGGGGFNDLNLA</sequence>
<dbReference type="AlphaFoldDB" id="A0AA88DWP6"/>
<evidence type="ECO:0000313" key="3">
    <source>
        <dbReference type="Proteomes" id="UP001187192"/>
    </source>
</evidence>
<dbReference type="Proteomes" id="UP001187192">
    <property type="component" value="Unassembled WGS sequence"/>
</dbReference>
<keyword evidence="3" id="KW-1185">Reference proteome</keyword>
<protein>
    <submittedName>
        <fullName evidence="2">Uncharacterized protein</fullName>
    </submittedName>
</protein>
<gene>
    <name evidence="2" type="ORF">TIFTF001_032253</name>
</gene>
<organism evidence="2 3">
    <name type="scientific">Ficus carica</name>
    <name type="common">Common fig</name>
    <dbReference type="NCBI Taxonomy" id="3494"/>
    <lineage>
        <taxon>Eukaryota</taxon>
        <taxon>Viridiplantae</taxon>
        <taxon>Streptophyta</taxon>
        <taxon>Embryophyta</taxon>
        <taxon>Tracheophyta</taxon>
        <taxon>Spermatophyta</taxon>
        <taxon>Magnoliopsida</taxon>
        <taxon>eudicotyledons</taxon>
        <taxon>Gunneridae</taxon>
        <taxon>Pentapetalae</taxon>
        <taxon>rosids</taxon>
        <taxon>fabids</taxon>
        <taxon>Rosales</taxon>
        <taxon>Moraceae</taxon>
        <taxon>Ficeae</taxon>
        <taxon>Ficus</taxon>
    </lineage>
</organism>
<evidence type="ECO:0000256" key="1">
    <source>
        <dbReference type="SAM" id="MobiDB-lite"/>
    </source>
</evidence>